<dbReference type="Gene3D" id="1.10.357.10">
    <property type="entry name" value="Tetracycline Repressor, domain 2"/>
    <property type="match status" value="1"/>
</dbReference>
<accession>A0A6J4HHE1</accession>
<proteinExistence type="predicted"/>
<dbReference type="AlphaFoldDB" id="A0A6J4HHE1"/>
<evidence type="ECO:0000313" key="1">
    <source>
        <dbReference type="EMBL" id="CAA9222258.1"/>
    </source>
</evidence>
<organism evidence="1">
    <name type="scientific">uncultured Acidimicrobiales bacterium</name>
    <dbReference type="NCBI Taxonomy" id="310071"/>
    <lineage>
        <taxon>Bacteria</taxon>
        <taxon>Bacillati</taxon>
        <taxon>Actinomycetota</taxon>
        <taxon>Acidimicrobiia</taxon>
        <taxon>Acidimicrobiales</taxon>
        <taxon>environmental samples</taxon>
    </lineage>
</organism>
<dbReference type="EMBL" id="CADCSZ010000044">
    <property type="protein sequence ID" value="CAA9222258.1"/>
    <property type="molecule type" value="Genomic_DNA"/>
</dbReference>
<name>A0A6J4HHE1_9ACTN</name>
<sequence length="149" mass="16673">MAEHHDGILHRCLVEDGQEGSVPALGIEQPGLVHLAQVGGFVRLEVQVHLAQHSRTVGRPPRVRESDRQPERRRGDLVEALKRFASFCTSDVARYQLLFQRTIPGFEPSPSTYAQSLRAFEVLEGQLAAVGVMDPRAVGLWTARRRALW</sequence>
<protein>
    <submittedName>
        <fullName evidence="1">Uncharacterized protein</fullName>
    </submittedName>
</protein>
<reference evidence="1" key="1">
    <citation type="submission" date="2020-02" db="EMBL/GenBank/DDBJ databases">
        <authorList>
            <person name="Meier V. D."/>
        </authorList>
    </citation>
    <scope>NUCLEOTIDE SEQUENCE</scope>
    <source>
        <strain evidence="1">AVDCRST_MAG76</strain>
    </source>
</reference>
<gene>
    <name evidence="1" type="ORF">AVDCRST_MAG76-766</name>
</gene>